<accession>A0ABQ4HS05</accession>
<organism evidence="2 3">
    <name type="scientific">Micromonospora andamanensis</name>
    <dbReference type="NCBI Taxonomy" id="1287068"/>
    <lineage>
        <taxon>Bacteria</taxon>
        <taxon>Bacillati</taxon>
        <taxon>Actinomycetota</taxon>
        <taxon>Actinomycetes</taxon>
        <taxon>Micromonosporales</taxon>
        <taxon>Micromonosporaceae</taxon>
        <taxon>Micromonospora</taxon>
    </lineage>
</organism>
<dbReference type="Proteomes" id="UP000647017">
    <property type="component" value="Unassembled WGS sequence"/>
</dbReference>
<evidence type="ECO:0000313" key="2">
    <source>
        <dbReference type="EMBL" id="GIJ08432.1"/>
    </source>
</evidence>
<dbReference type="EMBL" id="BOOZ01000006">
    <property type="protein sequence ID" value="GIJ08432.1"/>
    <property type="molecule type" value="Genomic_DNA"/>
</dbReference>
<sequence>MLTSASSDLPLTLVHIAHALHESGFPDVVLPACLDCQATVPQLRNVVDGGRVCDTCLRLRQRVACSACGALVRPGPAVRADGLCRPCRSAARPVETCAGCGRQATITHRQADGTGLCQRCHRAPAGSCSRCGAVGRVYQRGDDPLCRACYTAPHLACARCGRVRPVHARSDDGPVCSSCHQRPLRKCGHCGAIARWHTRPTNGQPGYCNACHRRPVQPCASCGQQRPVSRHKAADGAFTCDTCRARPATCTFCGRHRLINVRWPIGAACSGCYQRIRRAPQPCPRCHQHRILIGLDHIGRRLCAGCADLDYDYTCRRCGASGSFPVDRTCYRCLAQARIHTLIAVEGEDVTARQALAEALLAAGTGEAVWRWLRPDGPTAALVTAIVDANMPLTHDLLDALPQQQALHRLRAVLVQHGVLPARAEQLERIEPWLEQQLTTLNAAHAHLVRTWARWTLHRRARQRLARRPFTGGAAHYQRACLTAAIRLLTWIDGYHLTLADLTQADVDRWRVEHPHEYSYLAKEFLRWARRRHLVGDVTITPRQRDHNPDALTEDEHWHHLRRALTDTTLPLDVRTASSLNLLYGMTLARISRLHTAEVLREAAAGDTHTYLLLGKHRLRLAPAVASLLHAQITAAARHPNAANAGPRWIFPGGLPGTHVAALHRKLARHQMPRAAHGRATALINLAAQLPPPLLVDLLGINIDTANQWARHASPDWGIYLTTRPAPTPTPGQKPRQARRADR</sequence>
<gene>
    <name evidence="2" type="ORF">Van01_16460</name>
</gene>
<reference evidence="2 3" key="1">
    <citation type="submission" date="2021-01" db="EMBL/GenBank/DDBJ databases">
        <title>Whole genome shotgun sequence of Verrucosispora andamanensis NBRC 109075.</title>
        <authorList>
            <person name="Komaki H."/>
            <person name="Tamura T."/>
        </authorList>
    </citation>
    <scope>NUCLEOTIDE SEQUENCE [LARGE SCALE GENOMIC DNA]</scope>
    <source>
        <strain evidence="2 3">NBRC 109075</strain>
    </source>
</reference>
<name>A0ABQ4HS05_9ACTN</name>
<protein>
    <recommendedName>
        <fullName evidence="4">Site-specific recombinase XerD</fullName>
    </recommendedName>
</protein>
<proteinExistence type="predicted"/>
<comment type="caution">
    <text evidence="2">The sequence shown here is derived from an EMBL/GenBank/DDBJ whole genome shotgun (WGS) entry which is preliminary data.</text>
</comment>
<keyword evidence="3" id="KW-1185">Reference proteome</keyword>
<evidence type="ECO:0000256" key="1">
    <source>
        <dbReference type="SAM" id="MobiDB-lite"/>
    </source>
</evidence>
<evidence type="ECO:0000313" key="3">
    <source>
        <dbReference type="Proteomes" id="UP000647017"/>
    </source>
</evidence>
<feature type="region of interest" description="Disordered" evidence="1">
    <location>
        <begin position="720"/>
        <end position="743"/>
    </location>
</feature>
<evidence type="ECO:0008006" key="4">
    <source>
        <dbReference type="Google" id="ProtNLM"/>
    </source>
</evidence>